<dbReference type="CDD" id="cd04780">
    <property type="entry name" value="HTH_MerR-like_sg5"/>
    <property type="match status" value="1"/>
</dbReference>
<sequence length="214" mass="22811">MRISALSAASGVSVPTIKYYLREGLLPQGQTTSQTQARYDDDHVARLRLIRALVDVAGLSLAQVRDVVTRLDDPPESWHDVLGIAHGAAVAGPTGVPITHVADARALLADLGWQVDEHTPALAQLQRATEALADAGLDVGPERLAVYARAAHAVAEADLDGLPRTSPAEAGRHVVLGTLLYEPLLLALRRLAHEDVSGARYGRARATPPRRSAR</sequence>
<evidence type="ECO:0000313" key="4">
    <source>
        <dbReference type="Proteomes" id="UP001596189"/>
    </source>
</evidence>
<accession>A0ABW1JH62</accession>
<dbReference type="EMBL" id="JBHSRD010000006">
    <property type="protein sequence ID" value="MFC6008711.1"/>
    <property type="molecule type" value="Genomic_DNA"/>
</dbReference>
<dbReference type="InterPro" id="IPR047057">
    <property type="entry name" value="MerR_fam"/>
</dbReference>
<evidence type="ECO:0000256" key="1">
    <source>
        <dbReference type="ARBA" id="ARBA00023125"/>
    </source>
</evidence>
<evidence type="ECO:0000313" key="3">
    <source>
        <dbReference type="EMBL" id="MFC6008711.1"/>
    </source>
</evidence>
<dbReference type="InterPro" id="IPR009061">
    <property type="entry name" value="DNA-bd_dom_put_sf"/>
</dbReference>
<dbReference type="PROSITE" id="PS50937">
    <property type="entry name" value="HTH_MERR_2"/>
    <property type="match status" value="1"/>
</dbReference>
<gene>
    <name evidence="3" type="ORF">ACFQDO_16370</name>
</gene>
<name>A0ABW1JH62_9ACTN</name>
<comment type="caution">
    <text evidence="3">The sequence shown here is derived from an EMBL/GenBank/DDBJ whole genome shotgun (WGS) entry which is preliminary data.</text>
</comment>
<feature type="domain" description="HTH merR-type" evidence="2">
    <location>
        <begin position="1"/>
        <end position="70"/>
    </location>
</feature>
<dbReference type="SMART" id="SM00422">
    <property type="entry name" value="HTH_MERR"/>
    <property type="match status" value="1"/>
</dbReference>
<keyword evidence="1" id="KW-0238">DNA-binding</keyword>
<keyword evidence="4" id="KW-1185">Reference proteome</keyword>
<dbReference type="Gene3D" id="1.10.1660.10">
    <property type="match status" value="1"/>
</dbReference>
<dbReference type="PANTHER" id="PTHR30204">
    <property type="entry name" value="REDOX-CYCLING DRUG-SENSING TRANSCRIPTIONAL ACTIVATOR SOXR"/>
    <property type="match status" value="1"/>
</dbReference>
<dbReference type="SUPFAM" id="SSF46955">
    <property type="entry name" value="Putative DNA-binding domain"/>
    <property type="match status" value="1"/>
</dbReference>
<dbReference type="RefSeq" id="WP_345714658.1">
    <property type="nucleotide sequence ID" value="NZ_BAABFP010000002.1"/>
</dbReference>
<dbReference type="InterPro" id="IPR000551">
    <property type="entry name" value="MerR-type_HTH_dom"/>
</dbReference>
<dbReference type="Proteomes" id="UP001596189">
    <property type="component" value="Unassembled WGS sequence"/>
</dbReference>
<reference evidence="4" key="1">
    <citation type="journal article" date="2019" name="Int. J. Syst. Evol. Microbiol.">
        <title>The Global Catalogue of Microorganisms (GCM) 10K type strain sequencing project: providing services to taxonomists for standard genome sequencing and annotation.</title>
        <authorList>
            <consortium name="The Broad Institute Genomics Platform"/>
            <consortium name="The Broad Institute Genome Sequencing Center for Infectious Disease"/>
            <person name="Wu L."/>
            <person name="Ma J."/>
        </authorList>
    </citation>
    <scope>NUCLEOTIDE SEQUENCE [LARGE SCALE GENOMIC DNA]</scope>
    <source>
        <strain evidence="4">KACC 14249</strain>
    </source>
</reference>
<proteinExistence type="predicted"/>
<dbReference type="PANTHER" id="PTHR30204:SF98">
    <property type="entry name" value="HTH-TYPE TRANSCRIPTIONAL REGULATOR ADHR"/>
    <property type="match status" value="1"/>
</dbReference>
<evidence type="ECO:0000259" key="2">
    <source>
        <dbReference type="PROSITE" id="PS50937"/>
    </source>
</evidence>
<dbReference type="PRINTS" id="PR00040">
    <property type="entry name" value="HTHMERR"/>
</dbReference>
<dbReference type="Pfam" id="PF13411">
    <property type="entry name" value="MerR_1"/>
    <property type="match status" value="1"/>
</dbReference>
<organism evidence="3 4">
    <name type="scientific">Angustibacter luteus</name>
    <dbReference type="NCBI Taxonomy" id="658456"/>
    <lineage>
        <taxon>Bacteria</taxon>
        <taxon>Bacillati</taxon>
        <taxon>Actinomycetota</taxon>
        <taxon>Actinomycetes</taxon>
        <taxon>Kineosporiales</taxon>
        <taxon>Kineosporiaceae</taxon>
    </lineage>
</organism>
<protein>
    <submittedName>
        <fullName evidence="3">MerR family transcriptional regulator</fullName>
    </submittedName>
</protein>